<evidence type="ECO:0000256" key="1">
    <source>
        <dbReference type="SAM" id="SignalP"/>
    </source>
</evidence>
<dbReference type="SUPFAM" id="SSF55166">
    <property type="entry name" value="Hedgehog/DD-peptidase"/>
    <property type="match status" value="2"/>
</dbReference>
<reference evidence="3" key="1">
    <citation type="submission" date="2022-11" db="EMBL/GenBank/DDBJ databases">
        <title>Centuries of genome instability and evolution in soft-shell clam transmissible cancer (bioRxiv).</title>
        <authorList>
            <person name="Hart S.F.M."/>
            <person name="Yonemitsu M.A."/>
            <person name="Giersch R.M."/>
            <person name="Beal B.F."/>
            <person name="Arriagada G."/>
            <person name="Davis B.W."/>
            <person name="Ostrander E.A."/>
            <person name="Goff S.P."/>
            <person name="Metzger M.J."/>
        </authorList>
    </citation>
    <scope>NUCLEOTIDE SEQUENCE</scope>
    <source>
        <strain evidence="3">MELC-2E11</strain>
        <tissue evidence="3">Siphon/mantle</tissue>
    </source>
</reference>
<dbReference type="EMBL" id="CP111023">
    <property type="protein sequence ID" value="WAR20841.1"/>
    <property type="molecule type" value="Genomic_DNA"/>
</dbReference>
<keyword evidence="4" id="KW-1185">Reference proteome</keyword>
<dbReference type="Proteomes" id="UP001164746">
    <property type="component" value="Chromosome 12"/>
</dbReference>
<accession>A0ABY7FJB8</accession>
<sequence length="1509" mass="167168">MCVALTGTLSMLGAVSFVLAALVCAAVGENAATFDDDLHLEEHETGGRLRLQSRGKLAEIVDLDQIPNIKRVLCRGGKILVRLEDGGQGDVAWSAGALVVGSPRWNCTHNSLKPHSRTIYARIADIRRPKDRVIEIHTSDAGPLDMFEQADIRVEYAQGELRPSRHRRYLSNPLRTALNAVNYNASFTRNVPFNSLGDDSAYASVNLYKRTGRHEPEVDTNPAVPQDDKDFLFRELKIYKVNNKPVIKKYVMEMDINSKIKHEYNLTTDKEISLTKYGVVMKNETMPIFEVPLATFKTFAPIMLTVNSSSQGNIFLKAVAKEATNYEGSFELNGRTRFEEGATPENEASVYNWTVVSGYQQVDTNHTFNTSWAFHQNLTLTPTISWGQKDINMNLGPPVQLSIRPTVNVVSGSNTVTRCDKVKVTVDSNVSVAETDFSVDAFGIHIWNVKVMNGLSRRFSPLEQSLSTDCHADCHAPGFEKNADVTMEDACGQPEGKIVRGDERFSSLYQLWGDFIMFAVEEGENATWCGTPGRACVDCRQHVVGDDVASVCADRLVSTELAATLTHLAKFVKAEWPDRKLYVKEAFDEPTSDFPDGRHGNESVFYEGRGIEVAITKPNAFDPVALETDENILQRLSELSVCSNFAYVKQRDGGVGACVDPRVKMERSKRSLVSRTRRSGHVEHTMVEDLLTRLGAAVRSGPPTNMSLVSPLGVGERYPAGETMDVACGAATGPVTQDDTPRFRRLVEYPLNDTNLEFEPEGLSSKWCGVETRRCLADCRKSTGDIDDHWRWCGTRTMHMRLAARLKRLITILTDTVIVEKALSMDDSDGSASQFKEGRAARLSLKPGAAVSVSVFTQYAILAGFDFVRRVSANTVEVCVKVQDGIQTHLAQFPATNLISVPLPLGEEDEYDWPEPLKNESRKPLLFDVSTSDDEIAEHFKLHHFTSPGKRYIRLDAVLVSILDLAYEDYPGGFYVISGSGYRPRSVNLDNIATRHDQETLRFEMGQALELKPNMPPTEDNLFKLAVSLIRISKGVRLQQLGIGLGCKADRLYVELRPLRDDTALVVEAWDSGNMPLYRRLKELQDMIADGGSVVTARPDPVICNTPKLGSQHCWSTKDEFCVMTSESRYNVSVVLQRRLTSAAGTGKLPRKDIMPEIEACIVNTCGGCPSAGLVWKEKVLTCSRMILRFLERASVPFQPLLDKVSIFNTENHESAVHSLACHDGRVCVENTQIYSLLMPVNTATYSVNNTEELLFGGADNPSPLLEIVEQELAWRAVGEVDVFLESAKDVNSLRNTIQILMMYNKNVTKITFHVDPDADEDDVIVTLQRKVEQWVSGVCPDWSRIVTTPYTMVKIPHDRKRRSMERSKDRNQMTLAMKNWEIDWMLSGGRRFTGFAATADISSIAGPDGSFSMSFSTANCLNDFSCSLDDSFNSSAENLPGFDSGSASALANIAWSGESSSSMNFRWCGGIAMPGPKSGLAVLSSISSKALLFCHFVFTTMSVAAGSC</sequence>
<gene>
    <name evidence="3" type="ORF">MAR_014815</name>
</gene>
<dbReference type="Pfam" id="PF01085">
    <property type="entry name" value="HH_signal"/>
    <property type="match status" value="1"/>
</dbReference>
<name>A0ABY7FJB8_MYAAR</name>
<evidence type="ECO:0000313" key="3">
    <source>
        <dbReference type="EMBL" id="WAR20841.1"/>
    </source>
</evidence>
<protein>
    <submittedName>
        <fullName evidence="3">IHH-like protein</fullName>
    </submittedName>
</protein>
<evidence type="ECO:0000259" key="2">
    <source>
        <dbReference type="Pfam" id="PF01085"/>
    </source>
</evidence>
<proteinExistence type="predicted"/>
<keyword evidence="1" id="KW-0732">Signal</keyword>
<dbReference type="InterPro" id="IPR009045">
    <property type="entry name" value="Zn_M74/Hedgehog-like"/>
</dbReference>
<feature type="non-terminal residue" evidence="3">
    <location>
        <position position="1509"/>
    </location>
</feature>
<dbReference type="InterPro" id="IPR050387">
    <property type="entry name" value="Hedgehog_Signaling"/>
</dbReference>
<feature type="signal peptide" evidence="1">
    <location>
        <begin position="1"/>
        <end position="20"/>
    </location>
</feature>
<dbReference type="PANTHER" id="PTHR11889">
    <property type="entry name" value="HEDGEHOG"/>
    <property type="match status" value="1"/>
</dbReference>
<organism evidence="3 4">
    <name type="scientific">Mya arenaria</name>
    <name type="common">Soft-shell clam</name>
    <dbReference type="NCBI Taxonomy" id="6604"/>
    <lineage>
        <taxon>Eukaryota</taxon>
        <taxon>Metazoa</taxon>
        <taxon>Spiralia</taxon>
        <taxon>Lophotrochozoa</taxon>
        <taxon>Mollusca</taxon>
        <taxon>Bivalvia</taxon>
        <taxon>Autobranchia</taxon>
        <taxon>Heteroconchia</taxon>
        <taxon>Euheterodonta</taxon>
        <taxon>Imparidentia</taxon>
        <taxon>Neoheterodontei</taxon>
        <taxon>Myida</taxon>
        <taxon>Myoidea</taxon>
        <taxon>Myidae</taxon>
        <taxon>Mya</taxon>
    </lineage>
</organism>
<feature type="domain" description="Hedgehog N-terminal signalling" evidence="2">
    <location>
        <begin position="549"/>
        <end position="615"/>
    </location>
</feature>
<dbReference type="Gene3D" id="3.30.1380.10">
    <property type="match status" value="2"/>
</dbReference>
<dbReference type="PANTHER" id="PTHR11889:SF31">
    <property type="entry name" value="PROTEIN HEDGEHOG"/>
    <property type="match status" value="1"/>
</dbReference>
<feature type="chain" id="PRO_5046487164" evidence="1">
    <location>
        <begin position="21"/>
        <end position="1509"/>
    </location>
</feature>
<evidence type="ECO:0000313" key="4">
    <source>
        <dbReference type="Proteomes" id="UP001164746"/>
    </source>
</evidence>
<dbReference type="InterPro" id="IPR000320">
    <property type="entry name" value="Hedgehog_signalling_dom"/>
</dbReference>